<gene>
    <name evidence="9" type="ORF">GMBLW1_17000</name>
</gene>
<evidence type="ECO:0000313" key="9">
    <source>
        <dbReference type="EMBL" id="VIP02260.1"/>
    </source>
</evidence>
<dbReference type="Gene3D" id="1.20.1640.10">
    <property type="entry name" value="Multidrug efflux transporter AcrB transmembrane domain"/>
    <property type="match status" value="2"/>
</dbReference>
<proteinExistence type="predicted"/>
<evidence type="ECO:0008006" key="11">
    <source>
        <dbReference type="Google" id="ProtNLM"/>
    </source>
</evidence>
<dbReference type="KEGG" id="tim:GMBLW1_17000"/>
<organism evidence="9">
    <name type="scientific">Tuwongella immobilis</name>
    <dbReference type="NCBI Taxonomy" id="692036"/>
    <lineage>
        <taxon>Bacteria</taxon>
        <taxon>Pseudomonadati</taxon>
        <taxon>Planctomycetota</taxon>
        <taxon>Planctomycetia</taxon>
        <taxon>Gemmatales</taxon>
        <taxon>Gemmataceae</taxon>
        <taxon>Tuwongella</taxon>
    </lineage>
</organism>
<evidence type="ECO:0000313" key="10">
    <source>
        <dbReference type="Proteomes" id="UP000464378"/>
    </source>
</evidence>
<feature type="transmembrane region" description="Helical" evidence="8">
    <location>
        <begin position="1000"/>
        <end position="1018"/>
    </location>
</feature>
<dbReference type="SUPFAM" id="SSF82714">
    <property type="entry name" value="Multidrug efflux transporter AcrB TolC docking domain, DN and DC subdomains"/>
    <property type="match status" value="2"/>
</dbReference>
<dbReference type="NCBIfam" id="NF000282">
    <property type="entry name" value="RND_permease_1"/>
    <property type="match status" value="1"/>
</dbReference>
<dbReference type="FunFam" id="1.20.1640.10:FF:000001">
    <property type="entry name" value="Efflux pump membrane transporter"/>
    <property type="match status" value="1"/>
</dbReference>
<keyword evidence="4" id="KW-0997">Cell inner membrane</keyword>
<dbReference type="AlphaFoldDB" id="A0A6C2YL06"/>
<evidence type="ECO:0000256" key="7">
    <source>
        <dbReference type="ARBA" id="ARBA00023136"/>
    </source>
</evidence>
<dbReference type="Proteomes" id="UP000464378">
    <property type="component" value="Chromosome"/>
</dbReference>
<evidence type="ECO:0000256" key="4">
    <source>
        <dbReference type="ARBA" id="ARBA00022519"/>
    </source>
</evidence>
<feature type="transmembrane region" description="Helical" evidence="8">
    <location>
        <begin position="368"/>
        <end position="392"/>
    </location>
</feature>
<feature type="transmembrane region" description="Helical" evidence="8">
    <location>
        <begin position="520"/>
        <end position="537"/>
    </location>
</feature>
<dbReference type="EMBL" id="LR593887">
    <property type="protein sequence ID" value="VTS00867.1"/>
    <property type="molecule type" value="Genomic_DNA"/>
</dbReference>
<feature type="transmembrane region" description="Helical" evidence="8">
    <location>
        <begin position="440"/>
        <end position="460"/>
    </location>
</feature>
<reference evidence="9" key="1">
    <citation type="submission" date="2019-04" db="EMBL/GenBank/DDBJ databases">
        <authorList>
            <consortium name="Science for Life Laboratories"/>
        </authorList>
    </citation>
    <scope>NUCLEOTIDE SEQUENCE</scope>
    <source>
        <strain evidence="9">MBLW1</strain>
    </source>
</reference>
<dbReference type="PRINTS" id="PR00702">
    <property type="entry name" value="ACRIFLAVINRP"/>
</dbReference>
<keyword evidence="7 8" id="KW-0472">Membrane</keyword>
<dbReference type="Gene3D" id="3.30.2090.10">
    <property type="entry name" value="Multidrug efflux transporter AcrB TolC docking domain, DN and DC subdomains"/>
    <property type="match status" value="2"/>
</dbReference>
<dbReference type="Gene3D" id="3.30.70.1430">
    <property type="entry name" value="Multidrug efflux transporter AcrB pore domain"/>
    <property type="match status" value="2"/>
</dbReference>
<dbReference type="EMBL" id="LR586016">
    <property type="protein sequence ID" value="VIP02260.1"/>
    <property type="molecule type" value="Genomic_DNA"/>
</dbReference>
<dbReference type="SUPFAM" id="SSF82693">
    <property type="entry name" value="Multidrug efflux transporter AcrB pore domain, PN1, PN2, PC1 and PC2 subdomains"/>
    <property type="match status" value="4"/>
</dbReference>
<name>A0A6C2YL06_9BACT</name>
<evidence type="ECO:0000256" key="6">
    <source>
        <dbReference type="ARBA" id="ARBA00022989"/>
    </source>
</evidence>
<feature type="transmembrane region" description="Helical" evidence="8">
    <location>
        <begin position="1030"/>
        <end position="1057"/>
    </location>
</feature>
<feature type="transmembrane region" description="Helical" evidence="8">
    <location>
        <begin position="341"/>
        <end position="361"/>
    </location>
</feature>
<dbReference type="SUPFAM" id="SSF82866">
    <property type="entry name" value="Multidrug efflux transporter AcrB transmembrane domain"/>
    <property type="match status" value="2"/>
</dbReference>
<dbReference type="PANTHER" id="PTHR32063:SF11">
    <property type="entry name" value="CATION OR DRUG EFFLUX SYSTEM PROTEIN"/>
    <property type="match status" value="1"/>
</dbReference>
<feature type="transmembrane region" description="Helical" evidence="8">
    <location>
        <begin position="927"/>
        <end position="946"/>
    </location>
</feature>
<feature type="transmembrane region" description="Helical" evidence="8">
    <location>
        <begin position="902"/>
        <end position="921"/>
    </location>
</feature>
<dbReference type="FunCoup" id="A0A6C2YL06">
    <property type="interactions" value="401"/>
</dbReference>
<keyword evidence="6 8" id="KW-1133">Transmembrane helix</keyword>
<dbReference type="InterPro" id="IPR001036">
    <property type="entry name" value="Acrflvin-R"/>
</dbReference>
<evidence type="ECO:0000256" key="2">
    <source>
        <dbReference type="ARBA" id="ARBA00022448"/>
    </source>
</evidence>
<keyword evidence="10" id="KW-1185">Reference proteome</keyword>
<feature type="transmembrane region" description="Helical" evidence="8">
    <location>
        <begin position="472"/>
        <end position="499"/>
    </location>
</feature>
<keyword evidence="5 8" id="KW-0812">Transmembrane</keyword>
<dbReference type="Gene3D" id="3.30.70.1440">
    <property type="entry name" value="Multidrug efflux transporter AcrB pore domain"/>
    <property type="match status" value="1"/>
</dbReference>
<accession>A0A6C2YL06</accession>
<keyword evidence="2" id="KW-0813">Transport</keyword>
<dbReference type="GO" id="GO:0042910">
    <property type="term" value="F:xenobiotic transmembrane transporter activity"/>
    <property type="evidence" value="ECO:0007669"/>
    <property type="project" value="TreeGrafter"/>
</dbReference>
<dbReference type="GO" id="GO:0005886">
    <property type="term" value="C:plasma membrane"/>
    <property type="evidence" value="ECO:0007669"/>
    <property type="project" value="UniProtKB-SubCell"/>
</dbReference>
<dbReference type="RefSeq" id="WP_162657453.1">
    <property type="nucleotide sequence ID" value="NZ_LR593887.1"/>
</dbReference>
<dbReference type="Pfam" id="PF00873">
    <property type="entry name" value="ACR_tran"/>
    <property type="match status" value="1"/>
</dbReference>
<dbReference type="InParanoid" id="A0A6C2YL06"/>
<dbReference type="PANTHER" id="PTHR32063">
    <property type="match status" value="1"/>
</dbReference>
<evidence type="ECO:0000256" key="8">
    <source>
        <dbReference type="SAM" id="Phobius"/>
    </source>
</evidence>
<feature type="transmembrane region" description="Helical" evidence="8">
    <location>
        <begin position="398"/>
        <end position="419"/>
    </location>
</feature>
<keyword evidence="3" id="KW-1003">Cell membrane</keyword>
<comment type="subcellular location">
    <subcellularLocation>
        <location evidence="1">Cell inner membrane</location>
        <topology evidence="1">Multi-pass membrane protein</topology>
    </subcellularLocation>
</comment>
<dbReference type="Gene3D" id="3.30.70.1320">
    <property type="entry name" value="Multidrug efflux transporter AcrB pore domain like"/>
    <property type="match status" value="1"/>
</dbReference>
<protein>
    <recommendedName>
        <fullName evidence="11">SSD domain-containing protein</fullName>
    </recommendedName>
</protein>
<evidence type="ECO:0000256" key="1">
    <source>
        <dbReference type="ARBA" id="ARBA00004429"/>
    </source>
</evidence>
<dbReference type="InterPro" id="IPR027463">
    <property type="entry name" value="AcrB_DN_DC_subdom"/>
</dbReference>
<feature type="transmembrane region" description="Helical" evidence="8">
    <location>
        <begin position="557"/>
        <end position="579"/>
    </location>
</feature>
<sequence>MLSEFFIRRPIFASVISILIVVAGIVSFQALPIEKFPDITPPVVRVTANYPGATAQTMADTVAAPIEQEVNGVDGMLYMSSTSTNDGSYSLEVTFDIGIDPDIATVLVQNRVSAAEPKLPEEVRRQGLVTKKVSSSLVSVMTLYSADKSRDDLYLANYLQLNVVEEMKRIRGVGDLRINPPKDYGMRIWLDPDKMQSRKLTTQDVVRALREQNVQVAAGQLGQPPTELGAPFQLAITTMGRLTEVEQFENIVVKAGPESRQTLIKDVARVELGARTYEAAAFMNDYPAASIILNLAPGANSVEVARQVNETMKRLSKDFPAGVEYATVLDVSEFINASVEAVYRTLEEAIVLVVVVILIFLQDWRTTLIPLITIPVSLIGSFIVLAALGFSINTLTLFGLVLAIGCVVDDAIVVVENVERNMREKHLPPLEASIQAMRETFGPIIAISLVLMAVFLPTAAVPGITGMLFKQFAVTIAVTTMFSAINALTLSPALCAVLLRDHHAEAAQRLTQRQNFAKRLWNVTFGFLYRYTLGLLFRGFSAGFNWTFERFTNLYGFIVRVMISKVGLVFSLVGFLALLGVTYDSVRRVPVGFLPGEDQGFIIVNVQLPDGASLERTSKVLLGISEQVRKLEGVKLANAIASLSLVAGNGSNNGTIFVRLDDWEERLPKGRDAEAILKDIRQVLGGVKEAVCFAFQRPAIDGLGNATGFNLRLLDKMGLGAQVLQEVADEVVRDGNSQSRLRNLNSSFRASVPQLYAAIDREKVKKLSLSLDDVFGTLNAYLGSSYVNDFNRFGRTYQVNVQAEAEYRVRIDDVSKLEVRNANGRMIPLGAVLKMDEIVGPDRVLRYNLYPSAGVIGEPALGVASGEAMQLVSQVVEAKLPVGMGWDWTALSYQENRDGGQGFLAFVLGICVVYLILAAQYESWTMPIAVVLSVPPAVLGAMWALNLRNMDNNIFTQIGLVLLIALAAKNAILIVEFARALTDEGIPLRKAALQASMQRFRPILMTSFTFILGVYPLVIATGAGASGRQVLGTAVFGGMIGGTLFSLLFTPVLYVTVAGTTNWGRRMFGKEDDAKPVAHP</sequence>
<feature type="transmembrane region" description="Helical" evidence="8">
    <location>
        <begin position="12"/>
        <end position="31"/>
    </location>
</feature>
<dbReference type="FunFam" id="3.30.70.1430:FF:000001">
    <property type="entry name" value="Efflux pump membrane transporter"/>
    <property type="match status" value="1"/>
</dbReference>
<evidence type="ECO:0000256" key="3">
    <source>
        <dbReference type="ARBA" id="ARBA00022475"/>
    </source>
</evidence>
<evidence type="ECO:0000256" key="5">
    <source>
        <dbReference type="ARBA" id="ARBA00022692"/>
    </source>
</evidence>